<organism evidence="2 3">
    <name type="scientific">Tothia fuscella</name>
    <dbReference type="NCBI Taxonomy" id="1048955"/>
    <lineage>
        <taxon>Eukaryota</taxon>
        <taxon>Fungi</taxon>
        <taxon>Dikarya</taxon>
        <taxon>Ascomycota</taxon>
        <taxon>Pezizomycotina</taxon>
        <taxon>Dothideomycetes</taxon>
        <taxon>Pleosporomycetidae</taxon>
        <taxon>Venturiales</taxon>
        <taxon>Cylindrosympodiaceae</taxon>
        <taxon>Tothia</taxon>
    </lineage>
</organism>
<reference evidence="2" key="1">
    <citation type="journal article" date="2020" name="Stud. Mycol.">
        <title>101 Dothideomycetes genomes: a test case for predicting lifestyles and emergence of pathogens.</title>
        <authorList>
            <person name="Haridas S."/>
            <person name="Albert R."/>
            <person name="Binder M."/>
            <person name="Bloem J."/>
            <person name="Labutti K."/>
            <person name="Salamov A."/>
            <person name="Andreopoulos B."/>
            <person name="Baker S."/>
            <person name="Barry K."/>
            <person name="Bills G."/>
            <person name="Bluhm B."/>
            <person name="Cannon C."/>
            <person name="Castanera R."/>
            <person name="Culley D."/>
            <person name="Daum C."/>
            <person name="Ezra D."/>
            <person name="Gonzalez J."/>
            <person name="Henrissat B."/>
            <person name="Kuo A."/>
            <person name="Liang C."/>
            <person name="Lipzen A."/>
            <person name="Lutzoni F."/>
            <person name="Magnuson J."/>
            <person name="Mondo S."/>
            <person name="Nolan M."/>
            <person name="Ohm R."/>
            <person name="Pangilinan J."/>
            <person name="Park H.-J."/>
            <person name="Ramirez L."/>
            <person name="Alfaro M."/>
            <person name="Sun H."/>
            <person name="Tritt A."/>
            <person name="Yoshinaga Y."/>
            <person name="Zwiers L.-H."/>
            <person name="Turgeon B."/>
            <person name="Goodwin S."/>
            <person name="Spatafora J."/>
            <person name="Crous P."/>
            <person name="Grigoriev I."/>
        </authorList>
    </citation>
    <scope>NUCLEOTIDE SEQUENCE</scope>
    <source>
        <strain evidence="2">CBS 130266</strain>
    </source>
</reference>
<name>A0A9P4P2H7_9PEZI</name>
<protein>
    <recommendedName>
        <fullName evidence="4">C2H2-type domain-containing protein</fullName>
    </recommendedName>
</protein>
<evidence type="ECO:0000313" key="3">
    <source>
        <dbReference type="Proteomes" id="UP000800235"/>
    </source>
</evidence>
<evidence type="ECO:0000313" key="2">
    <source>
        <dbReference type="EMBL" id="KAF2436110.1"/>
    </source>
</evidence>
<proteinExistence type="predicted"/>
<dbReference type="OrthoDB" id="4738706at2759"/>
<dbReference type="PANTHER" id="PTHR38166:SF1">
    <property type="entry name" value="C2H2-TYPE DOMAIN-CONTAINING PROTEIN"/>
    <property type="match status" value="1"/>
</dbReference>
<feature type="region of interest" description="Disordered" evidence="1">
    <location>
        <begin position="1"/>
        <end position="38"/>
    </location>
</feature>
<gene>
    <name evidence="2" type="ORF">EJ08DRAFT_226401</name>
</gene>
<feature type="compositionally biased region" description="Polar residues" evidence="1">
    <location>
        <begin position="1"/>
        <end position="10"/>
    </location>
</feature>
<dbReference type="AlphaFoldDB" id="A0A9P4P2H7"/>
<accession>A0A9P4P2H7</accession>
<dbReference type="EMBL" id="MU007011">
    <property type="protein sequence ID" value="KAF2436110.1"/>
    <property type="molecule type" value="Genomic_DNA"/>
</dbReference>
<feature type="compositionally biased region" description="Basic and acidic residues" evidence="1">
    <location>
        <begin position="260"/>
        <end position="275"/>
    </location>
</feature>
<dbReference type="PANTHER" id="PTHR38166">
    <property type="entry name" value="C2H2-TYPE DOMAIN-CONTAINING PROTEIN-RELATED"/>
    <property type="match status" value="1"/>
</dbReference>
<sequence>MTIGSSSVTGKRSYDQFDGEDSEEKGDNGNPKRPKLLPKSLEGRMSAGRFACPFFKNCPERYQSWRSCSGPGWATVHRVKEHVYRTHALPIMCPRCFDAFDSETALRIHVVSPVPCHITETLELEGFTKEQEKLLRSRKRPAGQTEPEKWRNMFKILFPKKTEEEIPSPYVEPASYQNWKEVLLFKEFLNSKLPEKLREDYGSHPRYEDYLSDQHVSDLIEEVYQIYQSPVESTTPPSLHVDGQNDTHVDCSEQNALLSESHHTRVPSEDSERSRTNVTTGSITDGLDYEFAAWINPAPEDAFHMLDWDILSA</sequence>
<evidence type="ECO:0000256" key="1">
    <source>
        <dbReference type="SAM" id="MobiDB-lite"/>
    </source>
</evidence>
<keyword evidence="3" id="KW-1185">Reference proteome</keyword>
<feature type="region of interest" description="Disordered" evidence="1">
    <location>
        <begin position="258"/>
        <end position="281"/>
    </location>
</feature>
<dbReference type="Proteomes" id="UP000800235">
    <property type="component" value="Unassembled WGS sequence"/>
</dbReference>
<evidence type="ECO:0008006" key="4">
    <source>
        <dbReference type="Google" id="ProtNLM"/>
    </source>
</evidence>
<comment type="caution">
    <text evidence="2">The sequence shown here is derived from an EMBL/GenBank/DDBJ whole genome shotgun (WGS) entry which is preliminary data.</text>
</comment>